<feature type="signal peptide" evidence="1">
    <location>
        <begin position="1"/>
        <end position="19"/>
    </location>
</feature>
<evidence type="ECO:0000313" key="3">
    <source>
        <dbReference type="EMBL" id="CAG6394140.1"/>
    </source>
</evidence>
<comment type="caution">
    <text evidence="3">The sequence shown here is derived from an EMBL/GenBank/DDBJ whole genome shotgun (WGS) entry which is preliminary data.</text>
</comment>
<keyword evidence="4" id="KW-1185">Reference proteome</keyword>
<proteinExistence type="predicted"/>
<feature type="domain" description="Putative Flp pilus-assembly TadG-like N-terminal" evidence="2">
    <location>
        <begin position="2"/>
        <end position="38"/>
    </location>
</feature>
<gene>
    <name evidence="3" type="ORF">SCOCK_240092</name>
</gene>
<sequence length="179" mass="18327">MAALFFLAFAFFAVGQASVARNGAQTAADAAALAAARADRDAVGEDFLAALTSGDLGRLSHLLTDLGQHDESACGAAADYAGRNGAEILAGGCVPAEGLPGYTVTVRSIDSVGKSVVDGTEEIHAKATATAVVSPRCVLGSKRGSLLGFTCDNQDVTVDPTSDTFRLDLSTFYTVHLSR</sequence>
<dbReference type="Pfam" id="PF13400">
    <property type="entry name" value="Tad"/>
    <property type="match status" value="1"/>
</dbReference>
<keyword evidence="1" id="KW-0732">Signal</keyword>
<name>A0A9W4GSZ1_9ACTN</name>
<reference evidence="3" key="1">
    <citation type="submission" date="2021-05" db="EMBL/GenBank/DDBJ databases">
        <authorList>
            <person name="Arsene-Ploetze F."/>
        </authorList>
    </citation>
    <scope>NUCLEOTIDE SEQUENCE</scope>
    <source>
        <strain evidence="3">DSM 42138</strain>
    </source>
</reference>
<dbReference type="InterPro" id="IPR028087">
    <property type="entry name" value="Tad_N"/>
</dbReference>
<organism evidence="3 4">
    <name type="scientific">Actinacidiphila cocklensis</name>
    <dbReference type="NCBI Taxonomy" id="887465"/>
    <lineage>
        <taxon>Bacteria</taxon>
        <taxon>Bacillati</taxon>
        <taxon>Actinomycetota</taxon>
        <taxon>Actinomycetes</taxon>
        <taxon>Kitasatosporales</taxon>
        <taxon>Streptomycetaceae</taxon>
        <taxon>Actinacidiphila</taxon>
    </lineage>
</organism>
<evidence type="ECO:0000259" key="2">
    <source>
        <dbReference type="Pfam" id="PF13400"/>
    </source>
</evidence>
<accession>A0A9W4GSZ1</accession>
<dbReference type="AlphaFoldDB" id="A0A9W4GSZ1"/>
<evidence type="ECO:0000256" key="1">
    <source>
        <dbReference type="SAM" id="SignalP"/>
    </source>
</evidence>
<protein>
    <submittedName>
        <fullName evidence="3">Flp pilus-assembly TadE/G-like</fullName>
    </submittedName>
</protein>
<dbReference type="EMBL" id="CAJSLV010000053">
    <property type="protein sequence ID" value="CAG6394140.1"/>
    <property type="molecule type" value="Genomic_DNA"/>
</dbReference>
<dbReference type="Proteomes" id="UP001152519">
    <property type="component" value="Unassembled WGS sequence"/>
</dbReference>
<evidence type="ECO:0000313" key="4">
    <source>
        <dbReference type="Proteomes" id="UP001152519"/>
    </source>
</evidence>
<feature type="chain" id="PRO_5040945729" evidence="1">
    <location>
        <begin position="20"/>
        <end position="179"/>
    </location>
</feature>